<protein>
    <submittedName>
        <fullName evidence="2">Uncharacterized protein</fullName>
    </submittedName>
</protein>
<accession>A0ABW6Y2Z5</accession>
<feature type="region of interest" description="Disordered" evidence="1">
    <location>
        <begin position="99"/>
        <end position="162"/>
    </location>
</feature>
<feature type="compositionally biased region" description="Basic and acidic residues" evidence="1">
    <location>
        <begin position="146"/>
        <end position="155"/>
    </location>
</feature>
<comment type="caution">
    <text evidence="2">The sequence shown here is derived from an EMBL/GenBank/DDBJ whole genome shotgun (WGS) entry which is preliminary data.</text>
</comment>
<feature type="compositionally biased region" description="Pro residues" evidence="1">
    <location>
        <begin position="114"/>
        <end position="126"/>
    </location>
</feature>
<organism evidence="2 3">
    <name type="scientific">Streptomyces flavochromogenes</name>
    <dbReference type="NCBI Taxonomy" id="68199"/>
    <lineage>
        <taxon>Bacteria</taxon>
        <taxon>Bacillati</taxon>
        <taxon>Actinomycetota</taxon>
        <taxon>Actinomycetes</taxon>
        <taxon>Kitasatosporales</taxon>
        <taxon>Streptomycetaceae</taxon>
        <taxon>Streptomyces</taxon>
    </lineage>
</organism>
<dbReference type="Proteomes" id="UP001602370">
    <property type="component" value="Unassembled WGS sequence"/>
</dbReference>
<proteinExistence type="predicted"/>
<evidence type="ECO:0000313" key="2">
    <source>
        <dbReference type="EMBL" id="MFF5924148.1"/>
    </source>
</evidence>
<evidence type="ECO:0000256" key="1">
    <source>
        <dbReference type="SAM" id="MobiDB-lite"/>
    </source>
</evidence>
<reference evidence="2 3" key="1">
    <citation type="submission" date="2024-10" db="EMBL/GenBank/DDBJ databases">
        <title>The Natural Products Discovery Center: Release of the First 8490 Sequenced Strains for Exploring Actinobacteria Biosynthetic Diversity.</title>
        <authorList>
            <person name="Kalkreuter E."/>
            <person name="Kautsar S.A."/>
            <person name="Yang D."/>
            <person name="Bader C.D."/>
            <person name="Teijaro C.N."/>
            <person name="Fluegel L."/>
            <person name="Davis C.M."/>
            <person name="Simpson J.R."/>
            <person name="Lauterbach L."/>
            <person name="Steele A.D."/>
            <person name="Gui C."/>
            <person name="Meng S."/>
            <person name="Li G."/>
            <person name="Viehrig K."/>
            <person name="Ye F."/>
            <person name="Su P."/>
            <person name="Kiefer A.F."/>
            <person name="Nichols A."/>
            <person name="Cepeda A.J."/>
            <person name="Yan W."/>
            <person name="Fan B."/>
            <person name="Jiang Y."/>
            <person name="Adhikari A."/>
            <person name="Zheng C.-J."/>
            <person name="Schuster L."/>
            <person name="Cowan T.M."/>
            <person name="Smanski M.J."/>
            <person name="Chevrette M.G."/>
            <person name="De Carvalho L.P.S."/>
            <person name="Shen B."/>
        </authorList>
    </citation>
    <scope>NUCLEOTIDE SEQUENCE [LARGE SCALE GENOMIC DNA]</scope>
    <source>
        <strain evidence="2 3">NPDC012605</strain>
    </source>
</reference>
<dbReference type="EMBL" id="JBIBDZ010000019">
    <property type="protein sequence ID" value="MFF5924148.1"/>
    <property type="molecule type" value="Genomic_DNA"/>
</dbReference>
<feature type="compositionally biased region" description="Polar residues" evidence="1">
    <location>
        <begin position="133"/>
        <end position="145"/>
    </location>
</feature>
<keyword evidence="3" id="KW-1185">Reference proteome</keyword>
<gene>
    <name evidence="2" type="ORF">ACFY8C_38360</name>
</gene>
<sequence length="264" mass="29235">MPKLTPPSLPPGPRQILSVELHTLHRRAGWPSVRDLSRALGAGVASSSRIHDAFTKPRLPDWGLVKVLVIELAQQIPRTDPGTESDRFHALWEAAAEASTETADVPAAPASPDLKPPPLVLPPAAVPPARITSVKTQSAPGSRSDSPARRTEHPIDMQNLKNDPTVASPIVERLDELLPLIIQARAALREAKNSDLSRTELNVLASRISRLHYLEEQVRRMRLRYSRIAESNEIEEELRELRAGCEAIFSEIQRLTQPLYRSLS</sequence>
<evidence type="ECO:0000313" key="3">
    <source>
        <dbReference type="Proteomes" id="UP001602370"/>
    </source>
</evidence>
<dbReference type="RefSeq" id="WP_388311944.1">
    <property type="nucleotide sequence ID" value="NZ_JBIBDZ010000019.1"/>
</dbReference>
<name>A0ABW6Y2Z5_9ACTN</name>